<dbReference type="STRING" id="155417.A0A4Q4TRW0"/>
<dbReference type="SMART" id="SM00829">
    <property type="entry name" value="PKS_ER"/>
    <property type="match status" value="1"/>
</dbReference>
<dbReference type="SUPFAM" id="SSF50129">
    <property type="entry name" value="GroES-like"/>
    <property type="match status" value="1"/>
</dbReference>
<sequence length="399" mass="42711">MDAFGPGTDVEMAQDTVFRLTSRNGVEGLQAFQEPIPTPGQYEVLIKARSVSLNYREVAIANSRYPLPVKDNVIPCSDMAGEIVQVGDRVKGFSVGDRVLAALSDQMLYGPFNPAYELYGSNLDGLLQQYVALPAHGIIKLPDTSHTLTQWAALACTGATVWNAFYGGIPLKPGDRVLIQGTGGVSLTALTLGKAAGAVTIITSSSDKKLEYVQSEFGADHTINYKTHPNWEAEVLRITNGEGVDHVIEIGGEATIRQSLEAVAFGGVISLVGFLGPRAEDNMPGLTSTAMLKNCTVRGILGGSKQLLEGAVRFMGRRGLMIPIDRTFGYSRDEIIAALEHVAAGKQIGKPVFEQQSTFETANGKLYAPDGSIGLGYEAYAQTRQYAQSMDRVSGSSID</sequence>
<dbReference type="PANTHER" id="PTHR45033:SF2">
    <property type="entry name" value="ZINC-TYPE ALCOHOL DEHYDROGENASE-LIKE PROTEIN C1773.06C"/>
    <property type="match status" value="1"/>
</dbReference>
<dbReference type="AlphaFoldDB" id="A0A4Q4TRW0"/>
<protein>
    <recommendedName>
        <fullName evidence="1">Enoyl reductase (ER) domain-containing protein</fullName>
    </recommendedName>
</protein>
<accession>A0A4Q4TRW0</accession>
<gene>
    <name evidence="2" type="ORF">DL764_000845</name>
</gene>
<dbReference type="InterPro" id="IPR020843">
    <property type="entry name" value="ER"/>
</dbReference>
<dbReference type="PANTHER" id="PTHR45033">
    <property type="match status" value="1"/>
</dbReference>
<dbReference type="OrthoDB" id="3509362at2759"/>
<dbReference type="Pfam" id="PF08240">
    <property type="entry name" value="ADH_N"/>
    <property type="match status" value="1"/>
</dbReference>
<dbReference type="InterPro" id="IPR013154">
    <property type="entry name" value="ADH-like_N"/>
</dbReference>
<keyword evidence="3" id="KW-1185">Reference proteome</keyword>
<organism evidence="2 3">
    <name type="scientific">Monosporascus ibericus</name>
    <dbReference type="NCBI Taxonomy" id="155417"/>
    <lineage>
        <taxon>Eukaryota</taxon>
        <taxon>Fungi</taxon>
        <taxon>Dikarya</taxon>
        <taxon>Ascomycota</taxon>
        <taxon>Pezizomycotina</taxon>
        <taxon>Sordariomycetes</taxon>
        <taxon>Xylariomycetidae</taxon>
        <taxon>Xylariales</taxon>
        <taxon>Xylariales incertae sedis</taxon>
        <taxon>Monosporascus</taxon>
    </lineage>
</organism>
<dbReference type="CDD" id="cd08276">
    <property type="entry name" value="MDR7"/>
    <property type="match status" value="1"/>
</dbReference>
<reference evidence="2 3" key="1">
    <citation type="submission" date="2018-06" db="EMBL/GenBank/DDBJ databases">
        <title>Complete Genomes of Monosporascus.</title>
        <authorList>
            <person name="Robinson A.J."/>
            <person name="Natvig D.O."/>
        </authorList>
    </citation>
    <scope>NUCLEOTIDE SEQUENCE [LARGE SCALE GENOMIC DNA]</scope>
    <source>
        <strain evidence="2 3">CBS 110550</strain>
    </source>
</reference>
<dbReference type="InterPro" id="IPR013149">
    <property type="entry name" value="ADH-like_C"/>
</dbReference>
<dbReference type="SUPFAM" id="SSF51735">
    <property type="entry name" value="NAD(P)-binding Rossmann-fold domains"/>
    <property type="match status" value="1"/>
</dbReference>
<dbReference type="Proteomes" id="UP000293360">
    <property type="component" value="Unassembled WGS sequence"/>
</dbReference>
<name>A0A4Q4TRW0_9PEZI</name>
<evidence type="ECO:0000313" key="3">
    <source>
        <dbReference type="Proteomes" id="UP000293360"/>
    </source>
</evidence>
<dbReference type="Pfam" id="PF00107">
    <property type="entry name" value="ADH_zinc_N"/>
    <property type="match status" value="1"/>
</dbReference>
<dbReference type="InterPro" id="IPR052711">
    <property type="entry name" value="Zinc_ADH-like"/>
</dbReference>
<dbReference type="Gene3D" id="3.40.50.720">
    <property type="entry name" value="NAD(P)-binding Rossmann-like Domain"/>
    <property type="match status" value="1"/>
</dbReference>
<dbReference type="InterPro" id="IPR036291">
    <property type="entry name" value="NAD(P)-bd_dom_sf"/>
</dbReference>
<dbReference type="Gene3D" id="3.90.180.10">
    <property type="entry name" value="Medium-chain alcohol dehydrogenases, catalytic domain"/>
    <property type="match status" value="1"/>
</dbReference>
<feature type="domain" description="Enoyl reductase (ER)" evidence="1">
    <location>
        <begin position="25"/>
        <end position="353"/>
    </location>
</feature>
<dbReference type="InterPro" id="IPR011032">
    <property type="entry name" value="GroES-like_sf"/>
</dbReference>
<evidence type="ECO:0000313" key="2">
    <source>
        <dbReference type="EMBL" id="RYP10135.1"/>
    </source>
</evidence>
<dbReference type="EMBL" id="QJNU01000022">
    <property type="protein sequence ID" value="RYP10135.1"/>
    <property type="molecule type" value="Genomic_DNA"/>
</dbReference>
<dbReference type="GO" id="GO:0016491">
    <property type="term" value="F:oxidoreductase activity"/>
    <property type="evidence" value="ECO:0007669"/>
    <property type="project" value="InterPro"/>
</dbReference>
<comment type="caution">
    <text evidence="2">The sequence shown here is derived from an EMBL/GenBank/DDBJ whole genome shotgun (WGS) entry which is preliminary data.</text>
</comment>
<evidence type="ECO:0000259" key="1">
    <source>
        <dbReference type="SMART" id="SM00829"/>
    </source>
</evidence>
<proteinExistence type="predicted"/>